<dbReference type="RefSeq" id="WP_218392941.1">
    <property type="nucleotide sequence ID" value="NZ_JAHUZE010000003.1"/>
</dbReference>
<dbReference type="EMBL" id="JAHUZE010000003">
    <property type="protein sequence ID" value="MBV7379747.1"/>
    <property type="molecule type" value="Genomic_DNA"/>
</dbReference>
<feature type="transmembrane region" description="Helical" evidence="1">
    <location>
        <begin position="28"/>
        <end position="48"/>
    </location>
</feature>
<keyword evidence="1" id="KW-0812">Transmembrane</keyword>
<organism evidence="2 3">
    <name type="scientific">Maritimibacter dapengensis</name>
    <dbReference type="NCBI Taxonomy" id="2836868"/>
    <lineage>
        <taxon>Bacteria</taxon>
        <taxon>Pseudomonadati</taxon>
        <taxon>Pseudomonadota</taxon>
        <taxon>Alphaproteobacteria</taxon>
        <taxon>Rhodobacterales</taxon>
        <taxon>Roseobacteraceae</taxon>
        <taxon>Maritimibacter</taxon>
    </lineage>
</organism>
<reference evidence="2 3" key="1">
    <citation type="submission" date="2021-05" db="EMBL/GenBank/DDBJ databases">
        <title>Culturable bacteria isolated from Daya Bay.</title>
        <authorList>
            <person name="Zheng W."/>
            <person name="Yu S."/>
            <person name="Huang Y."/>
        </authorList>
    </citation>
    <scope>NUCLEOTIDE SEQUENCE [LARGE SCALE GENOMIC DNA]</scope>
    <source>
        <strain evidence="2 3">DP4N28-5</strain>
    </source>
</reference>
<comment type="caution">
    <text evidence="2">The sequence shown here is derived from an EMBL/GenBank/DDBJ whole genome shotgun (WGS) entry which is preliminary data.</text>
</comment>
<keyword evidence="1" id="KW-0472">Membrane</keyword>
<dbReference type="Proteomes" id="UP000756530">
    <property type="component" value="Unassembled WGS sequence"/>
</dbReference>
<evidence type="ECO:0000313" key="3">
    <source>
        <dbReference type="Proteomes" id="UP000756530"/>
    </source>
</evidence>
<sequence>MAAKDTDQEFQLSGQSPLRRRALAPSEVIAGALSALWLLACLIFFLVLGNGMTNQGAAGFIMTILAVFLPVAVIWLAVSAARSARIMREETQRLQSTIDAMRQTYLTQSLPHSSHDPAVEAKLARLEEAQKQTEQAVATFSTTRDLVRREVEQSSVLTSNLQGAGGQGLLALDPQPGDETPPLETDELIRALHFPENAEDLAGFAALRRALKDRQLAGLVQAAQDVLTMLSQDGIYMDDLRPDRARPDIWRRFAAGQRGREVAALGGIRDRSSLALTNGRMKNDPVFRDAAHHFLRRFDSMFVNFEAEASDEEIARFANTRTARAFMLLGRVTGTFS</sequence>
<name>A0ABS6T3C5_9RHOB</name>
<gene>
    <name evidence="2" type="ORF">KJP28_12510</name>
</gene>
<proteinExistence type="predicted"/>
<protein>
    <submittedName>
        <fullName evidence="2">Uncharacterized protein</fullName>
    </submittedName>
</protein>
<evidence type="ECO:0000256" key="1">
    <source>
        <dbReference type="SAM" id="Phobius"/>
    </source>
</evidence>
<accession>A0ABS6T3C5</accession>
<feature type="transmembrane region" description="Helical" evidence="1">
    <location>
        <begin position="60"/>
        <end position="78"/>
    </location>
</feature>
<keyword evidence="3" id="KW-1185">Reference proteome</keyword>
<keyword evidence="1" id="KW-1133">Transmembrane helix</keyword>
<evidence type="ECO:0000313" key="2">
    <source>
        <dbReference type="EMBL" id="MBV7379747.1"/>
    </source>
</evidence>